<accession>A0A3D8Y912</accession>
<dbReference type="PANTHER" id="PTHR44591">
    <property type="entry name" value="STRESS RESPONSE REGULATOR PROTEIN 1"/>
    <property type="match status" value="1"/>
</dbReference>
<dbReference type="InterPro" id="IPR001789">
    <property type="entry name" value="Sig_transdc_resp-reg_receiver"/>
</dbReference>
<organism evidence="4 5">
    <name type="scientific">Dyadobacter luteus</name>
    <dbReference type="NCBI Taxonomy" id="2259619"/>
    <lineage>
        <taxon>Bacteria</taxon>
        <taxon>Pseudomonadati</taxon>
        <taxon>Bacteroidota</taxon>
        <taxon>Cytophagia</taxon>
        <taxon>Cytophagales</taxon>
        <taxon>Spirosomataceae</taxon>
        <taxon>Dyadobacter</taxon>
    </lineage>
</organism>
<reference evidence="4 5" key="1">
    <citation type="submission" date="2018-07" db="EMBL/GenBank/DDBJ databases">
        <title>Dyadobacter roseus sp. nov., isolated from rose rhizosphere soil.</title>
        <authorList>
            <person name="Chen L."/>
        </authorList>
    </citation>
    <scope>NUCLEOTIDE SEQUENCE [LARGE SCALE GENOMIC DNA]</scope>
    <source>
        <strain evidence="4 5">RS19</strain>
    </source>
</reference>
<dbReference type="SMART" id="SM00448">
    <property type="entry name" value="REC"/>
    <property type="match status" value="1"/>
</dbReference>
<dbReference type="InterPro" id="IPR050595">
    <property type="entry name" value="Bact_response_regulator"/>
</dbReference>
<dbReference type="OrthoDB" id="9797341at2"/>
<dbReference type="PROSITE" id="PS50110">
    <property type="entry name" value="RESPONSE_REGULATORY"/>
    <property type="match status" value="1"/>
</dbReference>
<keyword evidence="1 2" id="KW-0597">Phosphoprotein</keyword>
<dbReference type="SUPFAM" id="SSF52172">
    <property type="entry name" value="CheY-like"/>
    <property type="match status" value="1"/>
</dbReference>
<dbReference type="EMBL" id="QNUL01000013">
    <property type="protein sequence ID" value="REA59882.1"/>
    <property type="molecule type" value="Genomic_DNA"/>
</dbReference>
<name>A0A3D8Y912_9BACT</name>
<feature type="modified residue" description="4-aspartylphosphate" evidence="2">
    <location>
        <position position="60"/>
    </location>
</feature>
<evidence type="ECO:0000256" key="2">
    <source>
        <dbReference type="PROSITE-ProRule" id="PRU00169"/>
    </source>
</evidence>
<comment type="caution">
    <text evidence="4">The sequence shown here is derived from an EMBL/GenBank/DDBJ whole genome shotgun (WGS) entry which is preliminary data.</text>
</comment>
<evidence type="ECO:0000313" key="4">
    <source>
        <dbReference type="EMBL" id="REA59882.1"/>
    </source>
</evidence>
<proteinExistence type="predicted"/>
<dbReference type="RefSeq" id="WP_115831987.1">
    <property type="nucleotide sequence ID" value="NZ_QNUL01000013.1"/>
</dbReference>
<dbReference type="GO" id="GO:0000160">
    <property type="term" value="P:phosphorelay signal transduction system"/>
    <property type="evidence" value="ECO:0007669"/>
    <property type="project" value="InterPro"/>
</dbReference>
<dbReference type="PANTHER" id="PTHR44591:SF3">
    <property type="entry name" value="RESPONSE REGULATORY DOMAIN-CONTAINING PROTEIN"/>
    <property type="match status" value="1"/>
</dbReference>
<dbReference type="InterPro" id="IPR011006">
    <property type="entry name" value="CheY-like_superfamily"/>
</dbReference>
<protein>
    <recommendedName>
        <fullName evidence="3">Response regulatory domain-containing protein</fullName>
    </recommendedName>
</protein>
<dbReference type="CDD" id="cd17535">
    <property type="entry name" value="REC_NarL-like"/>
    <property type="match status" value="1"/>
</dbReference>
<evidence type="ECO:0000256" key="1">
    <source>
        <dbReference type="ARBA" id="ARBA00022553"/>
    </source>
</evidence>
<dbReference type="InterPro" id="IPR058245">
    <property type="entry name" value="NreC/VraR/RcsB-like_REC"/>
</dbReference>
<keyword evidence="5" id="KW-1185">Reference proteome</keyword>
<evidence type="ECO:0000259" key="3">
    <source>
        <dbReference type="PROSITE" id="PS50110"/>
    </source>
</evidence>
<feature type="domain" description="Response regulatory" evidence="3">
    <location>
        <begin position="8"/>
        <end position="125"/>
    </location>
</feature>
<dbReference type="Gene3D" id="3.40.50.2300">
    <property type="match status" value="1"/>
</dbReference>
<dbReference type="Pfam" id="PF00072">
    <property type="entry name" value="Response_reg"/>
    <property type="match status" value="1"/>
</dbReference>
<evidence type="ECO:0000313" key="5">
    <source>
        <dbReference type="Proteomes" id="UP000256373"/>
    </source>
</evidence>
<dbReference type="AlphaFoldDB" id="A0A3D8Y912"/>
<gene>
    <name evidence="4" type="ORF">DSL64_16355</name>
</gene>
<dbReference type="Proteomes" id="UP000256373">
    <property type="component" value="Unassembled WGS sequence"/>
</dbReference>
<sequence>MPESNMISLAIIDDSTIIRYSINHLLTSNGIPVIFEADNGQMCLEEMSRRTQLPAIIILDLEMPVMNGFDTAVALKKKWPDIHIIAFSGRDDPHNMNKSLMAGADQFFSKHRDPIELLELIKIMNK</sequence>